<proteinExistence type="predicted"/>
<gene>
    <name evidence="1" type="ORF">LAZ67_7000965</name>
</gene>
<dbReference type="EMBL" id="CP092869">
    <property type="protein sequence ID" value="UYV69849.1"/>
    <property type="molecule type" value="Genomic_DNA"/>
</dbReference>
<sequence>MVEVVKTKHFSKQTMKPPRQKNKMMLKSDDVGDFNFKAKDVAIRAQKKLLSRMSNKSMAKMFIDDNASNLLDNFYRLARTYSPNKKEAEKIIKNIIKIVVKIGLLYRNDQLSAAEIALAEKFQKKFHRAAVTFSSFVEVEFSYERDFLAGMLKECQGLLRELVARHLTDKSLSRIDHVFNYFTNPTFLDTVFLSKDPSSPYCDLLKKIVKDLHLLMDDGAL</sequence>
<dbReference type="Gene3D" id="1.20.1440.160">
    <property type="entry name" value="Tumor necrosis factor alpha-induced protein 8-like"/>
    <property type="match status" value="1"/>
</dbReference>
<accession>A0ABY6KMV6</accession>
<evidence type="ECO:0000313" key="2">
    <source>
        <dbReference type="Proteomes" id="UP001235939"/>
    </source>
</evidence>
<dbReference type="PANTHER" id="PTHR12757">
    <property type="entry name" value="TUMOR NECROSIS FACTOR INDUCED PROTEIN"/>
    <property type="match status" value="1"/>
</dbReference>
<dbReference type="PANTHER" id="PTHR12757:SF1">
    <property type="entry name" value="PROTEIN SALIVARY GLANDS MARRED"/>
    <property type="match status" value="1"/>
</dbReference>
<dbReference type="InterPro" id="IPR008477">
    <property type="entry name" value="TNFAIP8-like"/>
</dbReference>
<organism evidence="1 2">
    <name type="scientific">Cordylochernes scorpioides</name>
    <dbReference type="NCBI Taxonomy" id="51811"/>
    <lineage>
        <taxon>Eukaryota</taxon>
        <taxon>Metazoa</taxon>
        <taxon>Ecdysozoa</taxon>
        <taxon>Arthropoda</taxon>
        <taxon>Chelicerata</taxon>
        <taxon>Arachnida</taxon>
        <taxon>Pseudoscorpiones</taxon>
        <taxon>Cheliferoidea</taxon>
        <taxon>Chernetidae</taxon>
        <taxon>Cordylochernes</taxon>
    </lineage>
</organism>
<dbReference type="Proteomes" id="UP001235939">
    <property type="component" value="Chromosome 07"/>
</dbReference>
<dbReference type="InterPro" id="IPR038355">
    <property type="entry name" value="TNFAIP8_sf"/>
</dbReference>
<protein>
    <submittedName>
        <fullName evidence="1">TNFAIP8</fullName>
    </submittedName>
</protein>
<keyword evidence="2" id="KW-1185">Reference proteome</keyword>
<evidence type="ECO:0000313" key="1">
    <source>
        <dbReference type="EMBL" id="UYV69849.1"/>
    </source>
</evidence>
<name>A0ABY6KMV6_9ARAC</name>
<dbReference type="Pfam" id="PF05527">
    <property type="entry name" value="TNFAIP8"/>
    <property type="match status" value="1"/>
</dbReference>
<reference evidence="1 2" key="1">
    <citation type="submission" date="2022-01" db="EMBL/GenBank/DDBJ databases">
        <title>A chromosomal length assembly of Cordylochernes scorpioides.</title>
        <authorList>
            <person name="Zeh D."/>
            <person name="Zeh J."/>
        </authorList>
    </citation>
    <scope>NUCLEOTIDE SEQUENCE [LARGE SCALE GENOMIC DNA]</scope>
    <source>
        <strain evidence="1">IN4F17</strain>
        <tissue evidence="1">Whole Body</tissue>
    </source>
</reference>